<gene>
    <name evidence="1" type="ORF">GCM10023198_34880</name>
</gene>
<evidence type="ECO:0000313" key="2">
    <source>
        <dbReference type="Proteomes" id="UP001500843"/>
    </source>
</evidence>
<dbReference type="RefSeq" id="WP_253868397.1">
    <property type="nucleotide sequence ID" value="NZ_BAABHM010000016.1"/>
</dbReference>
<evidence type="ECO:0008006" key="3">
    <source>
        <dbReference type="Google" id="ProtNLM"/>
    </source>
</evidence>
<comment type="caution">
    <text evidence="1">The sequence shown here is derived from an EMBL/GenBank/DDBJ whole genome shotgun (WGS) entry which is preliminary data.</text>
</comment>
<protein>
    <recommendedName>
        <fullName evidence="3">SOS response-associated peptidase</fullName>
    </recommendedName>
</protein>
<evidence type="ECO:0000313" key="1">
    <source>
        <dbReference type="EMBL" id="GAA4709134.1"/>
    </source>
</evidence>
<accession>A0ABP8XJ52</accession>
<name>A0ABP8XJ52_9MICO</name>
<reference evidence="2" key="1">
    <citation type="journal article" date="2019" name="Int. J. Syst. Evol. Microbiol.">
        <title>The Global Catalogue of Microorganisms (GCM) 10K type strain sequencing project: providing services to taxonomists for standard genome sequencing and annotation.</title>
        <authorList>
            <consortium name="The Broad Institute Genomics Platform"/>
            <consortium name="The Broad Institute Genome Sequencing Center for Infectious Disease"/>
            <person name="Wu L."/>
            <person name="Ma J."/>
        </authorList>
    </citation>
    <scope>NUCLEOTIDE SEQUENCE [LARGE SCALE GENOMIC DNA]</scope>
    <source>
        <strain evidence="2">JCM 17975</strain>
    </source>
</reference>
<sequence length="64" mass="7302">MCNRYYSITAGNSADIFALWSEQRMGSNYRDPNLRNGAGKAVDAPNGYNENHNDSVSSWWFYDC</sequence>
<proteinExistence type="predicted"/>
<organism evidence="1 2">
    <name type="scientific">Promicromonospora umidemergens</name>
    <dbReference type="NCBI Taxonomy" id="629679"/>
    <lineage>
        <taxon>Bacteria</taxon>
        <taxon>Bacillati</taxon>
        <taxon>Actinomycetota</taxon>
        <taxon>Actinomycetes</taxon>
        <taxon>Micrococcales</taxon>
        <taxon>Promicromonosporaceae</taxon>
        <taxon>Promicromonospora</taxon>
    </lineage>
</organism>
<dbReference type="EMBL" id="BAABHM010000016">
    <property type="protein sequence ID" value="GAA4709134.1"/>
    <property type="molecule type" value="Genomic_DNA"/>
</dbReference>
<dbReference type="Proteomes" id="UP001500843">
    <property type="component" value="Unassembled WGS sequence"/>
</dbReference>
<keyword evidence="2" id="KW-1185">Reference proteome</keyword>